<keyword evidence="3" id="KW-0597">Phosphoprotein</keyword>
<evidence type="ECO:0000256" key="2">
    <source>
        <dbReference type="ARBA" id="ARBA00012438"/>
    </source>
</evidence>
<dbReference type="PANTHER" id="PTHR45436:SF5">
    <property type="entry name" value="SENSOR HISTIDINE KINASE TRCS"/>
    <property type="match status" value="1"/>
</dbReference>
<protein>
    <recommendedName>
        <fullName evidence="2">histidine kinase</fullName>
        <ecNumber evidence="2">2.7.13.3</ecNumber>
    </recommendedName>
</protein>
<dbReference type="SUPFAM" id="SSF47384">
    <property type="entry name" value="Homodimeric domain of signal transducing histidine kinase"/>
    <property type="match status" value="1"/>
</dbReference>
<keyword evidence="7 8" id="KW-1133">Transmembrane helix</keyword>
<dbReference type="InterPro" id="IPR050428">
    <property type="entry name" value="TCS_sensor_his_kinase"/>
</dbReference>
<dbReference type="PANTHER" id="PTHR45436">
    <property type="entry name" value="SENSOR HISTIDINE KINASE YKOH"/>
    <property type="match status" value="1"/>
</dbReference>
<keyword evidence="4" id="KW-0808">Transferase</keyword>
<dbReference type="InterPro" id="IPR005467">
    <property type="entry name" value="His_kinase_dom"/>
</dbReference>
<evidence type="ECO:0000256" key="5">
    <source>
        <dbReference type="ARBA" id="ARBA00022692"/>
    </source>
</evidence>
<keyword evidence="8" id="KW-0472">Membrane</keyword>
<dbReference type="RefSeq" id="WP_379839117.1">
    <property type="nucleotide sequence ID" value="NZ_JBHRYQ010000001.1"/>
</dbReference>
<dbReference type="InterPro" id="IPR003594">
    <property type="entry name" value="HATPase_dom"/>
</dbReference>
<evidence type="ECO:0000256" key="1">
    <source>
        <dbReference type="ARBA" id="ARBA00000085"/>
    </source>
</evidence>
<evidence type="ECO:0000313" key="11">
    <source>
        <dbReference type="Proteomes" id="UP001595616"/>
    </source>
</evidence>
<evidence type="ECO:0000259" key="9">
    <source>
        <dbReference type="PROSITE" id="PS50109"/>
    </source>
</evidence>
<keyword evidence="11" id="KW-1185">Reference proteome</keyword>
<dbReference type="PROSITE" id="PS50109">
    <property type="entry name" value="HIS_KIN"/>
    <property type="match status" value="1"/>
</dbReference>
<evidence type="ECO:0000256" key="6">
    <source>
        <dbReference type="ARBA" id="ARBA00022777"/>
    </source>
</evidence>
<dbReference type="InterPro" id="IPR036097">
    <property type="entry name" value="HisK_dim/P_sf"/>
</dbReference>
<evidence type="ECO:0000256" key="3">
    <source>
        <dbReference type="ARBA" id="ARBA00022553"/>
    </source>
</evidence>
<dbReference type="InterPro" id="IPR003661">
    <property type="entry name" value="HisK_dim/P_dom"/>
</dbReference>
<keyword evidence="6 10" id="KW-0418">Kinase</keyword>
<gene>
    <name evidence="10" type="ORF">ACFOOI_16425</name>
</gene>
<dbReference type="InterPro" id="IPR036890">
    <property type="entry name" value="HATPase_C_sf"/>
</dbReference>
<dbReference type="SMART" id="SM00388">
    <property type="entry name" value="HisKA"/>
    <property type="match status" value="1"/>
</dbReference>
<reference evidence="11" key="1">
    <citation type="journal article" date="2019" name="Int. J. Syst. Evol. Microbiol.">
        <title>The Global Catalogue of Microorganisms (GCM) 10K type strain sequencing project: providing services to taxonomists for standard genome sequencing and annotation.</title>
        <authorList>
            <consortium name="The Broad Institute Genomics Platform"/>
            <consortium name="The Broad Institute Genome Sequencing Center for Infectious Disease"/>
            <person name="Wu L."/>
            <person name="Ma J."/>
        </authorList>
    </citation>
    <scope>NUCLEOTIDE SEQUENCE [LARGE SCALE GENOMIC DNA]</scope>
    <source>
        <strain evidence="11">CECT 7956</strain>
    </source>
</reference>
<keyword evidence="5 8" id="KW-0812">Transmembrane</keyword>
<dbReference type="Gene3D" id="1.10.287.130">
    <property type="match status" value="1"/>
</dbReference>
<dbReference type="GO" id="GO:0016301">
    <property type="term" value="F:kinase activity"/>
    <property type="evidence" value="ECO:0007669"/>
    <property type="project" value="UniProtKB-KW"/>
</dbReference>
<feature type="transmembrane region" description="Helical" evidence="8">
    <location>
        <begin position="7"/>
        <end position="27"/>
    </location>
</feature>
<dbReference type="SMART" id="SM00387">
    <property type="entry name" value="HATPase_c"/>
    <property type="match status" value="1"/>
</dbReference>
<proteinExistence type="predicted"/>
<evidence type="ECO:0000313" key="10">
    <source>
        <dbReference type="EMBL" id="MFC3812249.1"/>
    </source>
</evidence>
<accession>A0ABV7YYI9</accession>
<dbReference type="Gene3D" id="3.30.565.10">
    <property type="entry name" value="Histidine kinase-like ATPase, C-terminal domain"/>
    <property type="match status" value="1"/>
</dbReference>
<organism evidence="10 11">
    <name type="scientific">Lacihabitans lacunae</name>
    <dbReference type="NCBI Taxonomy" id="1028214"/>
    <lineage>
        <taxon>Bacteria</taxon>
        <taxon>Pseudomonadati</taxon>
        <taxon>Bacteroidota</taxon>
        <taxon>Cytophagia</taxon>
        <taxon>Cytophagales</taxon>
        <taxon>Leadbetterellaceae</taxon>
        <taxon>Lacihabitans</taxon>
    </lineage>
</organism>
<evidence type="ECO:0000256" key="7">
    <source>
        <dbReference type="ARBA" id="ARBA00022989"/>
    </source>
</evidence>
<dbReference type="Proteomes" id="UP001595616">
    <property type="component" value="Unassembled WGS sequence"/>
</dbReference>
<dbReference type="EC" id="2.7.13.3" evidence="2"/>
<dbReference type="Pfam" id="PF02518">
    <property type="entry name" value="HATPase_c"/>
    <property type="match status" value="1"/>
</dbReference>
<evidence type="ECO:0000256" key="4">
    <source>
        <dbReference type="ARBA" id="ARBA00022679"/>
    </source>
</evidence>
<comment type="catalytic activity">
    <reaction evidence="1">
        <text>ATP + protein L-histidine = ADP + protein N-phospho-L-histidine.</text>
        <dbReference type="EC" id="2.7.13.3"/>
    </reaction>
</comment>
<dbReference type="EMBL" id="JBHRYQ010000001">
    <property type="protein sequence ID" value="MFC3812249.1"/>
    <property type="molecule type" value="Genomic_DNA"/>
</dbReference>
<dbReference type="CDD" id="cd00082">
    <property type="entry name" value="HisKA"/>
    <property type="match status" value="1"/>
</dbReference>
<dbReference type="Pfam" id="PF00512">
    <property type="entry name" value="HisKA"/>
    <property type="match status" value="1"/>
</dbReference>
<name>A0ABV7YYI9_9BACT</name>
<feature type="domain" description="Histidine kinase" evidence="9">
    <location>
        <begin position="221"/>
        <end position="423"/>
    </location>
</feature>
<comment type="caution">
    <text evidence="10">The sequence shown here is derived from an EMBL/GenBank/DDBJ whole genome shotgun (WGS) entry which is preliminary data.</text>
</comment>
<sequence length="423" mass="48078">MKLINHTLGILSVILFTTVGLWAFLFYSQLLSQVKTTIDEGLANHKIAIIDKLKDDAEIADQDSFQDKSYSIKKVKEDYALQVLDTYKDTTIFSSLKNNSYQVRLLTTAFATPAGQYYEMKVISHEIDEGNLIMKISYSILLLFLFLAISILLVNRFVLKNTWKPFYEVLTYLNDFKLDSGPAKEFEKTKIKEFSLLNTSIQNLLNKNAEIFNSQKEFIENASHEFQTPLAIGINKLELLAEDSSLKSEQVQKIGQIIESFQRLSGLNKSLLLLSKIENKQFISEEKISFDEIVSQIVEDFTDYVSFLGVKISYQKEADWVFSMNKSLAVMLVLNLVKNAIIHNQKEGEVLIRLNATSLSIENSSDISEIPENKLFKRFSKNSSNSKSTGLGLSVVKAISEVSGLIITYSFSERHRFLISEKV</sequence>
<evidence type="ECO:0000256" key="8">
    <source>
        <dbReference type="SAM" id="Phobius"/>
    </source>
</evidence>
<dbReference type="SUPFAM" id="SSF55874">
    <property type="entry name" value="ATPase domain of HSP90 chaperone/DNA topoisomerase II/histidine kinase"/>
    <property type="match status" value="1"/>
</dbReference>
<feature type="transmembrane region" description="Helical" evidence="8">
    <location>
        <begin position="136"/>
        <end position="154"/>
    </location>
</feature>